<dbReference type="Proteomes" id="UP001060215">
    <property type="component" value="Chromosome 7"/>
</dbReference>
<accession>A0ACC0GZJ2</accession>
<reference evidence="1 2" key="1">
    <citation type="journal article" date="2022" name="Plant J.">
        <title>Chromosome-level genome of Camellia lanceoleosa provides a valuable resource for understanding genome evolution and self-incompatibility.</title>
        <authorList>
            <person name="Gong W."/>
            <person name="Xiao S."/>
            <person name="Wang L."/>
            <person name="Liao Z."/>
            <person name="Chang Y."/>
            <person name="Mo W."/>
            <person name="Hu G."/>
            <person name="Li W."/>
            <person name="Zhao G."/>
            <person name="Zhu H."/>
            <person name="Hu X."/>
            <person name="Ji K."/>
            <person name="Xiang X."/>
            <person name="Song Q."/>
            <person name="Yuan D."/>
            <person name="Jin S."/>
            <person name="Zhang L."/>
        </authorList>
    </citation>
    <scope>NUCLEOTIDE SEQUENCE [LARGE SCALE GENOMIC DNA]</scope>
    <source>
        <strain evidence="1">SQ_2022a</strain>
    </source>
</reference>
<evidence type="ECO:0000313" key="2">
    <source>
        <dbReference type="Proteomes" id="UP001060215"/>
    </source>
</evidence>
<protein>
    <submittedName>
        <fullName evidence="1">Uncharacterized protein</fullName>
    </submittedName>
</protein>
<gene>
    <name evidence="1" type="ORF">LOK49_LG07G00172</name>
</gene>
<evidence type="ECO:0000313" key="1">
    <source>
        <dbReference type="EMBL" id="KAI8005817.1"/>
    </source>
</evidence>
<dbReference type="EMBL" id="CM045764">
    <property type="protein sequence ID" value="KAI8005817.1"/>
    <property type="molecule type" value="Genomic_DNA"/>
</dbReference>
<organism evidence="1 2">
    <name type="scientific">Camellia lanceoleosa</name>
    <dbReference type="NCBI Taxonomy" id="1840588"/>
    <lineage>
        <taxon>Eukaryota</taxon>
        <taxon>Viridiplantae</taxon>
        <taxon>Streptophyta</taxon>
        <taxon>Embryophyta</taxon>
        <taxon>Tracheophyta</taxon>
        <taxon>Spermatophyta</taxon>
        <taxon>Magnoliopsida</taxon>
        <taxon>eudicotyledons</taxon>
        <taxon>Gunneridae</taxon>
        <taxon>Pentapetalae</taxon>
        <taxon>asterids</taxon>
        <taxon>Ericales</taxon>
        <taxon>Theaceae</taxon>
        <taxon>Camellia</taxon>
    </lineage>
</organism>
<comment type="caution">
    <text evidence="1">The sequence shown here is derived from an EMBL/GenBank/DDBJ whole genome shotgun (WGS) entry which is preliminary data.</text>
</comment>
<proteinExistence type="predicted"/>
<keyword evidence="2" id="KW-1185">Reference proteome</keyword>
<name>A0ACC0GZJ2_9ERIC</name>
<sequence>MIQGRECSEIFFFVSFNVSTFSHDSGMDLSCDAPSHISWEGRISDAVQVKDFWTFVLQCLLLGENKVDVDIRCGVVLRCVLNSIVVV</sequence>